<proteinExistence type="predicted"/>
<feature type="domain" description="DUF6017" evidence="1">
    <location>
        <begin position="3"/>
        <end position="120"/>
    </location>
</feature>
<evidence type="ECO:0000313" key="2">
    <source>
        <dbReference type="EMBL" id="MCR2043362.1"/>
    </source>
</evidence>
<dbReference type="AlphaFoldDB" id="A0A9X2MHP6"/>
<reference evidence="2" key="1">
    <citation type="submission" date="2022-07" db="EMBL/GenBank/DDBJ databases">
        <title>Enhanced cultured diversity of the mouse gut microbiota enables custom-made synthetic communities.</title>
        <authorList>
            <person name="Afrizal A."/>
        </authorList>
    </citation>
    <scope>NUCLEOTIDE SEQUENCE</scope>
    <source>
        <strain evidence="2">DSM 29482</strain>
    </source>
</reference>
<dbReference type="Pfam" id="PF19481">
    <property type="entry name" value="DUF6017"/>
    <property type="match status" value="1"/>
</dbReference>
<name>A0A9X2MHP6_9FIRM</name>
<dbReference type="EMBL" id="JANJZL010000002">
    <property type="protein sequence ID" value="MCR2043362.1"/>
    <property type="molecule type" value="Genomic_DNA"/>
</dbReference>
<sequence>MNKAEAYRNLIYKNIEYKHFKQFESAQIGNIDNIVDLMVDICVQEEGTIPINDNQMPVEVVKSKFLKLTSSHIEYIMDSLDRNPSEVRNIRNYLITAIYNVPNTMSQYYRSLVNHDMNEGDYNW</sequence>
<dbReference type="InterPro" id="IPR046059">
    <property type="entry name" value="DUF6017"/>
</dbReference>
<gene>
    <name evidence="2" type="ORF">NSA23_04435</name>
</gene>
<dbReference type="RefSeq" id="WP_257490297.1">
    <property type="nucleotide sequence ID" value="NZ_CABKTM010000004.1"/>
</dbReference>
<keyword evidence="3" id="KW-1185">Reference proteome</keyword>
<organism evidence="2 3">
    <name type="scientific">Anaerosalibacter massiliensis</name>
    <dbReference type="NCBI Taxonomy" id="1347392"/>
    <lineage>
        <taxon>Bacteria</taxon>
        <taxon>Bacillati</taxon>
        <taxon>Bacillota</taxon>
        <taxon>Tissierellia</taxon>
        <taxon>Tissierellales</taxon>
        <taxon>Sporanaerobacteraceae</taxon>
        <taxon>Anaerosalibacter</taxon>
    </lineage>
</organism>
<evidence type="ECO:0000259" key="1">
    <source>
        <dbReference type="Pfam" id="PF19481"/>
    </source>
</evidence>
<dbReference type="Proteomes" id="UP001142078">
    <property type="component" value="Unassembled WGS sequence"/>
</dbReference>
<evidence type="ECO:0000313" key="3">
    <source>
        <dbReference type="Proteomes" id="UP001142078"/>
    </source>
</evidence>
<accession>A0A9X2MHP6</accession>
<protein>
    <submittedName>
        <fullName evidence="2">DUF6017 domain-containing protein</fullName>
    </submittedName>
</protein>
<comment type="caution">
    <text evidence="2">The sequence shown here is derived from an EMBL/GenBank/DDBJ whole genome shotgun (WGS) entry which is preliminary data.</text>
</comment>